<protein>
    <submittedName>
        <fullName evidence="8">EamA family transporter</fullName>
    </submittedName>
</protein>
<feature type="transmembrane region" description="Helical" evidence="6">
    <location>
        <begin position="278"/>
        <end position="295"/>
    </location>
</feature>
<dbReference type="EMBL" id="JBDJNQ010000002">
    <property type="protein sequence ID" value="MEN5376764.1"/>
    <property type="molecule type" value="Genomic_DNA"/>
</dbReference>
<feature type="transmembrane region" description="Helical" evidence="6">
    <location>
        <begin position="164"/>
        <end position="180"/>
    </location>
</feature>
<proteinExistence type="predicted"/>
<dbReference type="SUPFAM" id="SSF103481">
    <property type="entry name" value="Multidrug resistance efflux transporter EmrE"/>
    <property type="match status" value="2"/>
</dbReference>
<feature type="transmembrane region" description="Helical" evidence="6">
    <location>
        <begin position="110"/>
        <end position="133"/>
    </location>
</feature>
<dbReference type="InterPro" id="IPR000620">
    <property type="entry name" value="EamA_dom"/>
</dbReference>
<dbReference type="Pfam" id="PF00892">
    <property type="entry name" value="EamA"/>
    <property type="match status" value="2"/>
</dbReference>
<dbReference type="PANTHER" id="PTHR32322">
    <property type="entry name" value="INNER MEMBRANE TRANSPORTER"/>
    <property type="match status" value="1"/>
</dbReference>
<keyword evidence="9" id="KW-1185">Reference proteome</keyword>
<feature type="transmembrane region" description="Helical" evidence="6">
    <location>
        <begin position="12"/>
        <end position="32"/>
    </location>
</feature>
<feature type="transmembrane region" description="Helical" evidence="6">
    <location>
        <begin position="251"/>
        <end position="272"/>
    </location>
</feature>
<gene>
    <name evidence="8" type="ORF">ABE541_05765</name>
</gene>
<comment type="subcellular location">
    <subcellularLocation>
        <location evidence="1">Cell membrane</location>
        <topology evidence="1">Multi-pass membrane protein</topology>
    </subcellularLocation>
</comment>
<name>A0ABV0BT57_9SPHI</name>
<evidence type="ECO:0000256" key="1">
    <source>
        <dbReference type="ARBA" id="ARBA00004651"/>
    </source>
</evidence>
<feature type="transmembrane region" description="Helical" evidence="6">
    <location>
        <begin position="44"/>
        <end position="62"/>
    </location>
</feature>
<evidence type="ECO:0000313" key="9">
    <source>
        <dbReference type="Proteomes" id="UP001409291"/>
    </source>
</evidence>
<evidence type="ECO:0000256" key="2">
    <source>
        <dbReference type="ARBA" id="ARBA00022475"/>
    </source>
</evidence>
<keyword evidence="4 6" id="KW-1133">Transmembrane helix</keyword>
<feature type="domain" description="EamA" evidence="7">
    <location>
        <begin position="15"/>
        <end position="157"/>
    </location>
</feature>
<feature type="transmembrane region" description="Helical" evidence="6">
    <location>
        <begin position="83"/>
        <end position="104"/>
    </location>
</feature>
<dbReference type="InterPro" id="IPR037185">
    <property type="entry name" value="EmrE-like"/>
</dbReference>
<feature type="transmembrane region" description="Helical" evidence="6">
    <location>
        <begin position="221"/>
        <end position="244"/>
    </location>
</feature>
<keyword evidence="5 6" id="KW-0472">Membrane</keyword>
<keyword evidence="2" id="KW-1003">Cell membrane</keyword>
<feature type="domain" description="EamA" evidence="7">
    <location>
        <begin position="163"/>
        <end position="294"/>
    </location>
</feature>
<organism evidence="8 9">
    <name type="scientific">Sphingobacterium kitahiroshimense</name>
    <dbReference type="NCBI Taxonomy" id="470446"/>
    <lineage>
        <taxon>Bacteria</taxon>
        <taxon>Pseudomonadati</taxon>
        <taxon>Bacteroidota</taxon>
        <taxon>Sphingobacteriia</taxon>
        <taxon>Sphingobacteriales</taxon>
        <taxon>Sphingobacteriaceae</taxon>
        <taxon>Sphingobacterium</taxon>
    </lineage>
</organism>
<dbReference type="RefSeq" id="WP_346580915.1">
    <property type="nucleotide sequence ID" value="NZ_JBDJLH010000003.1"/>
</dbReference>
<dbReference type="PANTHER" id="PTHR32322:SF18">
    <property type="entry name" value="S-ADENOSYLMETHIONINE_S-ADENOSYLHOMOCYSTEINE TRANSPORTER"/>
    <property type="match status" value="1"/>
</dbReference>
<evidence type="ECO:0000256" key="5">
    <source>
        <dbReference type="ARBA" id="ARBA00023136"/>
    </source>
</evidence>
<feature type="transmembrane region" description="Helical" evidence="6">
    <location>
        <begin position="192"/>
        <end position="209"/>
    </location>
</feature>
<evidence type="ECO:0000256" key="4">
    <source>
        <dbReference type="ARBA" id="ARBA00022989"/>
    </source>
</evidence>
<feature type="transmembrane region" description="Helical" evidence="6">
    <location>
        <begin position="140"/>
        <end position="158"/>
    </location>
</feature>
<sequence>MANIEQDTEGRGKYFLAAFLGPLIWGFMAVPIRLLKNWSAEDILHYRIILAVSLLWLFNIVFRKADLKADYNHFWQLSREKRIKITCLTVISAIFLFANWYTYIYCINSISVQAGAFAYILCPLITTAAGYLILKENLNIAQKVSLLIAITGVCMLATGSLTEVLWSLTIGALYAFYLVLQRIIQGFDKLNMLAIQLAICTLFIIPQMLVDQSPIPQDSTFWTVTLTIALLFTIIPLFSSMYALKKISSSTLGIMLYINPIIAFALAITYFREQVDPYKFWAYGLIFIAILIFNSDKIKFLFKRKKHM</sequence>
<evidence type="ECO:0000259" key="7">
    <source>
        <dbReference type="Pfam" id="PF00892"/>
    </source>
</evidence>
<keyword evidence="3 6" id="KW-0812">Transmembrane</keyword>
<comment type="caution">
    <text evidence="8">The sequence shown here is derived from an EMBL/GenBank/DDBJ whole genome shotgun (WGS) entry which is preliminary data.</text>
</comment>
<evidence type="ECO:0000313" key="8">
    <source>
        <dbReference type="EMBL" id="MEN5376764.1"/>
    </source>
</evidence>
<evidence type="ECO:0000256" key="6">
    <source>
        <dbReference type="SAM" id="Phobius"/>
    </source>
</evidence>
<reference evidence="8 9" key="1">
    <citation type="submission" date="2024-04" db="EMBL/GenBank/DDBJ databases">
        <title>WGS of bacteria from Torrens River.</title>
        <authorList>
            <person name="Wyrsch E.R."/>
            <person name="Drigo B."/>
        </authorList>
    </citation>
    <scope>NUCLEOTIDE SEQUENCE [LARGE SCALE GENOMIC DNA]</scope>
    <source>
        <strain evidence="8 9">TWI391</strain>
    </source>
</reference>
<dbReference type="Proteomes" id="UP001409291">
    <property type="component" value="Unassembled WGS sequence"/>
</dbReference>
<dbReference type="InterPro" id="IPR050638">
    <property type="entry name" value="AA-Vitamin_Transporters"/>
</dbReference>
<accession>A0ABV0BT57</accession>
<evidence type="ECO:0000256" key="3">
    <source>
        <dbReference type="ARBA" id="ARBA00022692"/>
    </source>
</evidence>